<gene>
    <name evidence="1" type="ORF">BV25DRAFT_869682</name>
</gene>
<keyword evidence="1" id="KW-0378">Hydrolase</keyword>
<dbReference type="EMBL" id="MU277189">
    <property type="protein sequence ID" value="KAI0067797.1"/>
    <property type="molecule type" value="Genomic_DNA"/>
</dbReference>
<reference evidence="1" key="1">
    <citation type="submission" date="2021-03" db="EMBL/GenBank/DDBJ databases">
        <authorList>
            <consortium name="DOE Joint Genome Institute"/>
            <person name="Ahrendt S."/>
            <person name="Looney B.P."/>
            <person name="Miyauchi S."/>
            <person name="Morin E."/>
            <person name="Drula E."/>
            <person name="Courty P.E."/>
            <person name="Chicoki N."/>
            <person name="Fauchery L."/>
            <person name="Kohler A."/>
            <person name="Kuo A."/>
            <person name="Labutti K."/>
            <person name="Pangilinan J."/>
            <person name="Lipzen A."/>
            <person name="Riley R."/>
            <person name="Andreopoulos W."/>
            <person name="He G."/>
            <person name="Johnson J."/>
            <person name="Barry K.W."/>
            <person name="Grigoriev I.V."/>
            <person name="Nagy L."/>
            <person name="Hibbett D."/>
            <person name="Henrissat B."/>
            <person name="Matheny P.B."/>
            <person name="Labbe J."/>
            <person name="Martin F."/>
        </authorList>
    </citation>
    <scope>NUCLEOTIDE SEQUENCE</scope>
    <source>
        <strain evidence="1">HHB10654</strain>
    </source>
</reference>
<organism evidence="1 2">
    <name type="scientific">Artomyces pyxidatus</name>
    <dbReference type="NCBI Taxonomy" id="48021"/>
    <lineage>
        <taxon>Eukaryota</taxon>
        <taxon>Fungi</taxon>
        <taxon>Dikarya</taxon>
        <taxon>Basidiomycota</taxon>
        <taxon>Agaricomycotina</taxon>
        <taxon>Agaricomycetes</taxon>
        <taxon>Russulales</taxon>
        <taxon>Auriscalpiaceae</taxon>
        <taxon>Artomyces</taxon>
    </lineage>
</organism>
<name>A0ACB8THA8_9AGAM</name>
<keyword evidence="2" id="KW-1185">Reference proteome</keyword>
<evidence type="ECO:0000313" key="2">
    <source>
        <dbReference type="Proteomes" id="UP000814140"/>
    </source>
</evidence>
<comment type="caution">
    <text evidence="1">The sequence shown here is derived from an EMBL/GenBank/DDBJ whole genome shotgun (WGS) entry which is preliminary data.</text>
</comment>
<proteinExistence type="predicted"/>
<reference evidence="1" key="2">
    <citation type="journal article" date="2022" name="New Phytol.">
        <title>Evolutionary transition to the ectomycorrhizal habit in the genomes of a hyperdiverse lineage of mushroom-forming fungi.</title>
        <authorList>
            <person name="Looney B."/>
            <person name="Miyauchi S."/>
            <person name="Morin E."/>
            <person name="Drula E."/>
            <person name="Courty P.E."/>
            <person name="Kohler A."/>
            <person name="Kuo A."/>
            <person name="LaButti K."/>
            <person name="Pangilinan J."/>
            <person name="Lipzen A."/>
            <person name="Riley R."/>
            <person name="Andreopoulos W."/>
            <person name="He G."/>
            <person name="Johnson J."/>
            <person name="Nolan M."/>
            <person name="Tritt A."/>
            <person name="Barry K.W."/>
            <person name="Grigoriev I.V."/>
            <person name="Nagy L.G."/>
            <person name="Hibbett D."/>
            <person name="Henrissat B."/>
            <person name="Matheny P.B."/>
            <person name="Labbe J."/>
            <person name="Martin F.M."/>
        </authorList>
    </citation>
    <scope>NUCLEOTIDE SEQUENCE</scope>
    <source>
        <strain evidence="1">HHB10654</strain>
    </source>
</reference>
<protein>
    <submittedName>
        <fullName evidence="1">P-loop containing nucleoside triphosphate hydrolase protein</fullName>
    </submittedName>
</protein>
<evidence type="ECO:0000313" key="1">
    <source>
        <dbReference type="EMBL" id="KAI0067797.1"/>
    </source>
</evidence>
<dbReference type="Proteomes" id="UP000814140">
    <property type="component" value="Unassembled WGS sequence"/>
</dbReference>
<sequence>MQGFLPPSISRSLSRPVLSSRALLPIRARVCFAHRPAKNSQKPERAAANRYGIKPSPSFTGLGLSIPVAVGLKAFQTIYNPTDAQREFIPAILAGKDVWIKGQTGTGKSFGLVLALLSKENSEGMHTSTSSLLIVPHRDLAYQFLHWIERLMHHDADISHPLSSTVQVLVRGVDDASTQVARLCETPPQIVIGTPQAILDVLDADEAALDVRSLSTVVVDEADYLVDYVPTEATKTKKQQLEQKIKRHPSLANQLLDRIFAQRLLSPESQIRCPQLIMCSATLHSGLRQALFSSGWFPRGAGNISKVKSEKSAIDAMLLSTSARDDTENVLGGRDIVHCVLVVSVDGEVKNIDGAVKAEVAEPKAEEEESGESLETDVARLINLIESSNVELPELGEEVTARFSMTPSPFDPAVMEGLATAFAVDVPSVALLVLPATAPVQRAVYDLRRLGVNACGLDLLTLDRGRAHLVRAIGEPVEEAPTMLVATLASMRGLDLPELSHVFILGVPDGQQKVDTYLHIAGRVGRFGRGGKVISILEERREVEGVDGKRGVRDEPGQLMRILKTLRVQPTMYEHFN</sequence>
<accession>A0ACB8THA8</accession>